<dbReference type="Gramene" id="TKV95464">
    <property type="protein sequence ID" value="TKV95464"/>
    <property type="gene ID" value="SEVIR_9G364701v2"/>
</dbReference>
<organism evidence="3 4">
    <name type="scientific">Setaria viridis</name>
    <name type="common">Green bristlegrass</name>
    <name type="synonym">Setaria italica subsp. viridis</name>
    <dbReference type="NCBI Taxonomy" id="4556"/>
    <lineage>
        <taxon>Eukaryota</taxon>
        <taxon>Viridiplantae</taxon>
        <taxon>Streptophyta</taxon>
        <taxon>Embryophyta</taxon>
        <taxon>Tracheophyta</taxon>
        <taxon>Spermatophyta</taxon>
        <taxon>Magnoliopsida</taxon>
        <taxon>Liliopsida</taxon>
        <taxon>Poales</taxon>
        <taxon>Poaceae</taxon>
        <taxon>PACMAD clade</taxon>
        <taxon>Panicoideae</taxon>
        <taxon>Panicodae</taxon>
        <taxon>Paniceae</taxon>
        <taxon>Cenchrinae</taxon>
        <taxon>Setaria</taxon>
    </lineage>
</organism>
<feature type="compositionally biased region" description="Polar residues" evidence="1">
    <location>
        <begin position="52"/>
        <end position="72"/>
    </location>
</feature>
<evidence type="ECO:0000256" key="2">
    <source>
        <dbReference type="SAM" id="SignalP"/>
    </source>
</evidence>
<proteinExistence type="predicted"/>
<evidence type="ECO:0000256" key="1">
    <source>
        <dbReference type="SAM" id="MobiDB-lite"/>
    </source>
</evidence>
<evidence type="ECO:0000313" key="4">
    <source>
        <dbReference type="Proteomes" id="UP000298652"/>
    </source>
</evidence>
<sequence>MISNLYSAVVVIRSFALLSAEVQPPELATDSAAVKPSPPNSSHPPCRDTLPRTPSHSSPDASNHSAAVTSSLFRRPPSTPHDSEPLEVKYVEIPSEPTLEGEDVIVVEQVPEATPELVVETATLRSSKWTCCILWNRSPSCEFANSVLSKWLNRIKSDGISS</sequence>
<gene>
    <name evidence="3" type="ORF">SEVIR_9G364701v2</name>
</gene>
<dbReference type="Proteomes" id="UP000298652">
    <property type="component" value="Chromosome 9"/>
</dbReference>
<dbReference type="EMBL" id="CM016560">
    <property type="protein sequence ID" value="TKV95464.1"/>
    <property type="molecule type" value="Genomic_DNA"/>
</dbReference>
<feature type="region of interest" description="Disordered" evidence="1">
    <location>
        <begin position="29"/>
        <end position="86"/>
    </location>
</feature>
<feature type="chain" id="PRO_5020489549" evidence="2">
    <location>
        <begin position="21"/>
        <end position="162"/>
    </location>
</feature>
<keyword evidence="2" id="KW-0732">Signal</keyword>
<name>A0A4U6T416_SETVI</name>
<keyword evidence="4" id="KW-1185">Reference proteome</keyword>
<accession>A0A4U6T416</accession>
<reference evidence="3" key="1">
    <citation type="submission" date="2019-03" db="EMBL/GenBank/DDBJ databases">
        <title>WGS assembly of Setaria viridis.</title>
        <authorList>
            <person name="Huang P."/>
            <person name="Jenkins J."/>
            <person name="Grimwood J."/>
            <person name="Barry K."/>
            <person name="Healey A."/>
            <person name="Mamidi S."/>
            <person name="Sreedasyam A."/>
            <person name="Shu S."/>
            <person name="Feldman M."/>
            <person name="Wu J."/>
            <person name="Yu Y."/>
            <person name="Chen C."/>
            <person name="Johnson J."/>
            <person name="Rokhsar D."/>
            <person name="Baxter I."/>
            <person name="Schmutz J."/>
            <person name="Brutnell T."/>
            <person name="Kellogg E."/>
        </authorList>
    </citation>
    <scope>NUCLEOTIDE SEQUENCE [LARGE SCALE GENOMIC DNA]</scope>
</reference>
<evidence type="ECO:0000313" key="3">
    <source>
        <dbReference type="EMBL" id="TKV95464.1"/>
    </source>
</evidence>
<dbReference type="AlphaFoldDB" id="A0A4U6T416"/>
<protein>
    <submittedName>
        <fullName evidence="3">Uncharacterized protein</fullName>
    </submittedName>
</protein>
<feature type="signal peptide" evidence="2">
    <location>
        <begin position="1"/>
        <end position="20"/>
    </location>
</feature>